<dbReference type="InterPro" id="IPR010376">
    <property type="entry name" value="GBBH-like_N"/>
</dbReference>
<dbReference type="SUPFAM" id="SSF51197">
    <property type="entry name" value="Clavaminate synthase-like"/>
    <property type="match status" value="1"/>
</dbReference>
<dbReference type="Gene3D" id="3.30.2020.30">
    <property type="match status" value="1"/>
</dbReference>
<accession>A0A6A6P824</accession>
<keyword evidence="6" id="KW-0408">Iron</keyword>
<dbReference type="GO" id="GO:0016706">
    <property type="term" value="F:2-oxoglutarate-dependent dioxygenase activity"/>
    <property type="evidence" value="ECO:0007669"/>
    <property type="project" value="UniProtKB-ARBA"/>
</dbReference>
<gene>
    <name evidence="9" type="ORF">BDY21DRAFT_273193</name>
</gene>
<evidence type="ECO:0000313" key="9">
    <source>
        <dbReference type="EMBL" id="KAF2460019.1"/>
    </source>
</evidence>
<dbReference type="Proteomes" id="UP000799766">
    <property type="component" value="Unassembled WGS sequence"/>
</dbReference>
<evidence type="ECO:0000256" key="3">
    <source>
        <dbReference type="ARBA" id="ARBA00022723"/>
    </source>
</evidence>
<keyword evidence="10" id="KW-1185">Reference proteome</keyword>
<dbReference type="InterPro" id="IPR050411">
    <property type="entry name" value="AlphaKG_dependent_hydroxylases"/>
</dbReference>
<dbReference type="InterPro" id="IPR003819">
    <property type="entry name" value="TauD/TfdA-like"/>
</dbReference>
<dbReference type="CDD" id="cd00250">
    <property type="entry name" value="CAS_like"/>
    <property type="match status" value="1"/>
</dbReference>
<dbReference type="GO" id="GO:0045329">
    <property type="term" value="P:carnitine biosynthetic process"/>
    <property type="evidence" value="ECO:0007669"/>
    <property type="project" value="TreeGrafter"/>
</dbReference>
<dbReference type="InterPro" id="IPR038492">
    <property type="entry name" value="GBBH-like_N_sf"/>
</dbReference>
<dbReference type="InterPro" id="IPR042098">
    <property type="entry name" value="TauD-like_sf"/>
</dbReference>
<evidence type="ECO:0000313" key="10">
    <source>
        <dbReference type="Proteomes" id="UP000799766"/>
    </source>
</evidence>
<dbReference type="PANTHER" id="PTHR10696:SF25">
    <property type="entry name" value="OXIDOREDUCTASE AIM17-RELATED"/>
    <property type="match status" value="1"/>
</dbReference>
<protein>
    <submittedName>
        <fullName evidence="9">Taurine catabolism dioxygenase TauD, TfdA family-domain-containing protein</fullName>
    </submittedName>
</protein>
<dbReference type="OrthoDB" id="406634at2759"/>
<feature type="non-terminal residue" evidence="9">
    <location>
        <position position="362"/>
    </location>
</feature>
<evidence type="ECO:0000256" key="4">
    <source>
        <dbReference type="ARBA" id="ARBA00022964"/>
    </source>
</evidence>
<evidence type="ECO:0000256" key="6">
    <source>
        <dbReference type="ARBA" id="ARBA00023004"/>
    </source>
</evidence>
<dbReference type="AlphaFoldDB" id="A0A6A6P824"/>
<name>A0A6A6P824_9PEZI</name>
<dbReference type="Pfam" id="PF06155">
    <property type="entry name" value="GBBH-like_N"/>
    <property type="match status" value="1"/>
</dbReference>
<evidence type="ECO:0000259" key="7">
    <source>
        <dbReference type="Pfam" id="PF02668"/>
    </source>
</evidence>
<keyword evidence="5" id="KW-0560">Oxidoreductase</keyword>
<evidence type="ECO:0000256" key="5">
    <source>
        <dbReference type="ARBA" id="ARBA00023002"/>
    </source>
</evidence>
<keyword evidence="3" id="KW-0479">Metal-binding</keyword>
<dbReference type="EMBL" id="MU001674">
    <property type="protein sequence ID" value="KAF2460019.1"/>
    <property type="molecule type" value="Genomic_DNA"/>
</dbReference>
<feature type="domain" description="TauD/TfdA-like" evidence="7">
    <location>
        <begin position="119"/>
        <end position="346"/>
    </location>
</feature>
<organism evidence="9 10">
    <name type="scientific">Lineolata rhizophorae</name>
    <dbReference type="NCBI Taxonomy" id="578093"/>
    <lineage>
        <taxon>Eukaryota</taxon>
        <taxon>Fungi</taxon>
        <taxon>Dikarya</taxon>
        <taxon>Ascomycota</taxon>
        <taxon>Pezizomycotina</taxon>
        <taxon>Dothideomycetes</taxon>
        <taxon>Dothideomycetes incertae sedis</taxon>
        <taxon>Lineolatales</taxon>
        <taxon>Lineolataceae</taxon>
        <taxon>Lineolata</taxon>
    </lineage>
</organism>
<feature type="domain" description="Gamma-butyrobetaine hydroxylase-like N-terminal" evidence="8">
    <location>
        <begin position="3"/>
        <end position="54"/>
    </location>
</feature>
<dbReference type="GO" id="GO:0005739">
    <property type="term" value="C:mitochondrion"/>
    <property type="evidence" value="ECO:0007669"/>
    <property type="project" value="TreeGrafter"/>
</dbReference>
<keyword evidence="4 9" id="KW-0223">Dioxygenase</keyword>
<proteinExistence type="inferred from homology"/>
<feature type="non-terminal residue" evidence="9">
    <location>
        <position position="1"/>
    </location>
</feature>
<reference evidence="9" key="1">
    <citation type="journal article" date="2020" name="Stud. Mycol.">
        <title>101 Dothideomycetes genomes: a test case for predicting lifestyles and emergence of pathogens.</title>
        <authorList>
            <person name="Haridas S."/>
            <person name="Albert R."/>
            <person name="Binder M."/>
            <person name="Bloem J."/>
            <person name="Labutti K."/>
            <person name="Salamov A."/>
            <person name="Andreopoulos B."/>
            <person name="Baker S."/>
            <person name="Barry K."/>
            <person name="Bills G."/>
            <person name="Bluhm B."/>
            <person name="Cannon C."/>
            <person name="Castanera R."/>
            <person name="Culley D."/>
            <person name="Daum C."/>
            <person name="Ezra D."/>
            <person name="Gonzalez J."/>
            <person name="Henrissat B."/>
            <person name="Kuo A."/>
            <person name="Liang C."/>
            <person name="Lipzen A."/>
            <person name="Lutzoni F."/>
            <person name="Magnuson J."/>
            <person name="Mondo S."/>
            <person name="Nolan M."/>
            <person name="Ohm R."/>
            <person name="Pangilinan J."/>
            <person name="Park H.-J."/>
            <person name="Ramirez L."/>
            <person name="Alfaro M."/>
            <person name="Sun H."/>
            <person name="Tritt A."/>
            <person name="Yoshinaga Y."/>
            <person name="Zwiers L.-H."/>
            <person name="Turgeon B."/>
            <person name="Goodwin S."/>
            <person name="Spatafora J."/>
            <person name="Crous P."/>
            <person name="Grigoriev I."/>
        </authorList>
    </citation>
    <scope>NUCLEOTIDE SEQUENCE</scope>
    <source>
        <strain evidence="9">ATCC 16933</strain>
    </source>
</reference>
<sequence>LDPAWLRDACRCPRCVDPYSGQKTFDTGDIPAGLRCRRAQGAGGAGTVTLEWENDVPGFGEDHRTELPIVELRTALRENGDPRGGIPRRADRPAHWDKDELLKSDLWHSYEGYMSDDGALLKLLAQLQRYGIVFLKDVPPSADAVSDIATRIGPLKETFYGRTWDVKSIPKAENVAYTSQYLGFHMDLLYFIQPPFLQLLHTLKAEATGGASIFADSFRAVNSIRRSKHALWLALNTVPVKHHYDHENHKYEHSRPTVELDGRARDIAYVNYSPPFQAPFVRAKPGWNLASYHAAIAEFKRIIELEHNRFEYRMQEGDCVIFNNRRVLHGRAAFKEDGERWLRGAYVDEDDFISKRKVLMAK</sequence>
<dbReference type="GO" id="GO:0046872">
    <property type="term" value="F:metal ion binding"/>
    <property type="evidence" value="ECO:0007669"/>
    <property type="project" value="UniProtKB-KW"/>
</dbReference>
<evidence type="ECO:0000256" key="1">
    <source>
        <dbReference type="ARBA" id="ARBA00001954"/>
    </source>
</evidence>
<comment type="similarity">
    <text evidence="2">Belongs to the gamma-BBH/TMLD family.</text>
</comment>
<evidence type="ECO:0000259" key="8">
    <source>
        <dbReference type="Pfam" id="PF06155"/>
    </source>
</evidence>
<dbReference type="Pfam" id="PF02668">
    <property type="entry name" value="TauD"/>
    <property type="match status" value="1"/>
</dbReference>
<comment type="cofactor">
    <cofactor evidence="1">
        <name>Fe(2+)</name>
        <dbReference type="ChEBI" id="CHEBI:29033"/>
    </cofactor>
</comment>
<evidence type="ECO:0000256" key="2">
    <source>
        <dbReference type="ARBA" id="ARBA00008654"/>
    </source>
</evidence>
<dbReference type="Gene3D" id="3.60.130.10">
    <property type="entry name" value="Clavaminate synthase-like"/>
    <property type="match status" value="1"/>
</dbReference>
<dbReference type="PANTHER" id="PTHR10696">
    <property type="entry name" value="GAMMA-BUTYROBETAINE HYDROXYLASE-RELATED"/>
    <property type="match status" value="1"/>
</dbReference>